<feature type="transmembrane region" description="Helical" evidence="1">
    <location>
        <begin position="39"/>
        <end position="62"/>
    </location>
</feature>
<dbReference type="Gene3D" id="3.30.450.20">
    <property type="entry name" value="PAS domain"/>
    <property type="match status" value="1"/>
</dbReference>
<proteinExistence type="predicted"/>
<keyword evidence="4" id="KW-1185">Reference proteome</keyword>
<dbReference type="CDD" id="cd00130">
    <property type="entry name" value="PAS"/>
    <property type="match status" value="1"/>
</dbReference>
<evidence type="ECO:0000259" key="2">
    <source>
        <dbReference type="SMART" id="SM00091"/>
    </source>
</evidence>
<dbReference type="NCBIfam" id="TIGR00229">
    <property type="entry name" value="sensory_box"/>
    <property type="match status" value="1"/>
</dbReference>
<evidence type="ECO:0000313" key="3">
    <source>
        <dbReference type="EMBL" id="MFD2864876.1"/>
    </source>
</evidence>
<sequence length="189" mass="21197">MRSGAFKIAALYTVTGLLWIVLSDRLLDLFSGAMGISSIIFLGSIKGFAYVLITGFILYKLILKNDGRLRESELQYRSYFESNPTPMWIYNRRTLNYTAANNAAIAKYGYTLDEFKNMTILDIHPKEDVAKVHMIVKGLKGEYNSSGVWTHLKKDGTSIQVNITTHVIISPGKEDHIMIMATEVAAPVK</sequence>
<gene>
    <name evidence="3" type="ORF">ACFSYC_09270</name>
</gene>
<protein>
    <submittedName>
        <fullName evidence="3">PAS domain S-box protein</fullName>
    </submittedName>
</protein>
<dbReference type="InterPro" id="IPR035965">
    <property type="entry name" value="PAS-like_dom_sf"/>
</dbReference>
<evidence type="ECO:0000313" key="4">
    <source>
        <dbReference type="Proteomes" id="UP001597601"/>
    </source>
</evidence>
<dbReference type="InterPro" id="IPR013767">
    <property type="entry name" value="PAS_fold"/>
</dbReference>
<reference evidence="4" key="1">
    <citation type="journal article" date="2019" name="Int. J. Syst. Evol. Microbiol.">
        <title>The Global Catalogue of Microorganisms (GCM) 10K type strain sequencing project: providing services to taxonomists for standard genome sequencing and annotation.</title>
        <authorList>
            <consortium name="The Broad Institute Genomics Platform"/>
            <consortium name="The Broad Institute Genome Sequencing Center for Infectious Disease"/>
            <person name="Wu L."/>
            <person name="Ma J."/>
        </authorList>
    </citation>
    <scope>NUCLEOTIDE SEQUENCE [LARGE SCALE GENOMIC DNA]</scope>
    <source>
        <strain evidence="4">KCTC 52232</strain>
    </source>
</reference>
<accession>A0ABW5XPG4</accession>
<dbReference type="EMBL" id="JBHUON010000009">
    <property type="protein sequence ID" value="MFD2864876.1"/>
    <property type="molecule type" value="Genomic_DNA"/>
</dbReference>
<feature type="domain" description="PAS" evidence="2">
    <location>
        <begin position="74"/>
        <end position="141"/>
    </location>
</feature>
<comment type="caution">
    <text evidence="3">The sequence shown here is derived from an EMBL/GenBank/DDBJ whole genome shotgun (WGS) entry which is preliminary data.</text>
</comment>
<dbReference type="Pfam" id="PF00989">
    <property type="entry name" value="PAS"/>
    <property type="match status" value="1"/>
</dbReference>
<dbReference type="RefSeq" id="WP_377126158.1">
    <property type="nucleotide sequence ID" value="NZ_JBHUON010000009.1"/>
</dbReference>
<organism evidence="3 4">
    <name type="scientific">Mucilaginibacter antarcticus</name>
    <dbReference type="NCBI Taxonomy" id="1855725"/>
    <lineage>
        <taxon>Bacteria</taxon>
        <taxon>Pseudomonadati</taxon>
        <taxon>Bacteroidota</taxon>
        <taxon>Sphingobacteriia</taxon>
        <taxon>Sphingobacteriales</taxon>
        <taxon>Sphingobacteriaceae</taxon>
        <taxon>Mucilaginibacter</taxon>
    </lineage>
</organism>
<keyword evidence="1" id="KW-0472">Membrane</keyword>
<evidence type="ECO:0000256" key="1">
    <source>
        <dbReference type="SAM" id="Phobius"/>
    </source>
</evidence>
<name>A0ABW5XPG4_9SPHI</name>
<dbReference type="Proteomes" id="UP001597601">
    <property type="component" value="Unassembled WGS sequence"/>
</dbReference>
<keyword evidence="1" id="KW-0812">Transmembrane</keyword>
<dbReference type="InterPro" id="IPR000014">
    <property type="entry name" value="PAS"/>
</dbReference>
<dbReference type="SUPFAM" id="SSF55785">
    <property type="entry name" value="PYP-like sensor domain (PAS domain)"/>
    <property type="match status" value="1"/>
</dbReference>
<dbReference type="SMART" id="SM00091">
    <property type="entry name" value="PAS"/>
    <property type="match status" value="1"/>
</dbReference>
<keyword evidence="1" id="KW-1133">Transmembrane helix</keyword>